<dbReference type="Pfam" id="PF05050">
    <property type="entry name" value="Methyltransf_21"/>
    <property type="match status" value="1"/>
</dbReference>
<gene>
    <name evidence="2" type="ORF">SAMN05444143_101811</name>
</gene>
<dbReference type="RefSeq" id="WP_024981576.1">
    <property type="nucleotide sequence ID" value="NZ_CBCRUM010000030.1"/>
</dbReference>
<proteinExistence type="predicted"/>
<dbReference type="SUPFAM" id="SSF53335">
    <property type="entry name" value="S-adenosyl-L-methionine-dependent methyltransferases"/>
    <property type="match status" value="1"/>
</dbReference>
<evidence type="ECO:0000259" key="1">
    <source>
        <dbReference type="Pfam" id="PF05050"/>
    </source>
</evidence>
<dbReference type="eggNOG" id="COG1215">
    <property type="taxonomic scope" value="Bacteria"/>
</dbReference>
<name>A0A1I4SFT7_9FLAO</name>
<dbReference type="GO" id="GO:0008168">
    <property type="term" value="F:methyltransferase activity"/>
    <property type="evidence" value="ECO:0007669"/>
    <property type="project" value="UniProtKB-KW"/>
</dbReference>
<dbReference type="AlphaFoldDB" id="A0A1I4SFT7"/>
<dbReference type="NCBIfam" id="TIGR01444">
    <property type="entry name" value="fkbM_fam"/>
    <property type="match status" value="1"/>
</dbReference>
<dbReference type="Gene3D" id="3.40.50.150">
    <property type="entry name" value="Vaccinia Virus protein VP39"/>
    <property type="match status" value="1"/>
</dbReference>
<dbReference type="EMBL" id="FOUT01000001">
    <property type="protein sequence ID" value="SFM63327.1"/>
    <property type="molecule type" value="Genomic_DNA"/>
</dbReference>
<keyword evidence="3" id="KW-1185">Reference proteome</keyword>
<feature type="domain" description="Methyltransferase FkbM" evidence="1">
    <location>
        <begin position="50"/>
        <end position="223"/>
    </location>
</feature>
<dbReference type="InterPro" id="IPR029063">
    <property type="entry name" value="SAM-dependent_MTases_sf"/>
</dbReference>
<dbReference type="GO" id="GO:0032259">
    <property type="term" value="P:methylation"/>
    <property type="evidence" value="ECO:0007669"/>
    <property type="project" value="UniProtKB-KW"/>
</dbReference>
<protein>
    <submittedName>
        <fullName evidence="2">Methyltransferase, FkbM family</fullName>
    </submittedName>
</protein>
<evidence type="ECO:0000313" key="3">
    <source>
        <dbReference type="Proteomes" id="UP000182961"/>
    </source>
</evidence>
<dbReference type="InterPro" id="IPR006342">
    <property type="entry name" value="FkbM_mtfrase"/>
</dbReference>
<accession>A0A1I4SFT7</accession>
<keyword evidence="2" id="KW-0489">Methyltransferase</keyword>
<dbReference type="Proteomes" id="UP000182961">
    <property type="component" value="Unassembled WGS sequence"/>
</dbReference>
<reference evidence="3" key="1">
    <citation type="submission" date="2016-10" db="EMBL/GenBank/DDBJ databases">
        <authorList>
            <person name="Varghese N."/>
            <person name="Submissions S."/>
        </authorList>
    </citation>
    <scope>NUCLEOTIDE SEQUENCE [LARGE SCALE GENOMIC DNA]</scope>
    <source>
        <strain evidence="3">DSM 4002</strain>
    </source>
</reference>
<evidence type="ECO:0000313" key="2">
    <source>
        <dbReference type="EMBL" id="SFM63327.1"/>
    </source>
</evidence>
<sequence>MIFLKNYLLILIIKISNKFGRGLVLKKKTFSSQFIMERNFPENESFNFIQVGANDGISFDFLYSFVVKRKSRGVVIEPVFDYFEELQYNYKEFPEIIKINKAVHPYENEIVINKIAPNAIDKYPDWVKGVASIDVDHHLKTGIDSSDIVQERVEASTLMDILETNFDASFLDYFQVDTEGFDFEVIKMIDFGAIRPKMIKYESVNLSKEDQYKLKVLLEKNGYYLFKEFGDTVGVNLSKIKLY</sequence>
<organism evidence="2 3">
    <name type="scientific">Flavobacterium succinicans</name>
    <dbReference type="NCBI Taxonomy" id="29536"/>
    <lineage>
        <taxon>Bacteria</taxon>
        <taxon>Pseudomonadati</taxon>
        <taxon>Bacteroidota</taxon>
        <taxon>Flavobacteriia</taxon>
        <taxon>Flavobacteriales</taxon>
        <taxon>Flavobacteriaceae</taxon>
        <taxon>Flavobacterium</taxon>
    </lineage>
</organism>
<keyword evidence="2" id="KW-0808">Transferase</keyword>